<dbReference type="Gene3D" id="3.50.50.60">
    <property type="entry name" value="FAD/NAD(P)-binding domain"/>
    <property type="match status" value="1"/>
</dbReference>
<dbReference type="InterPro" id="IPR036188">
    <property type="entry name" value="FAD/NAD-bd_sf"/>
</dbReference>
<sequence length="206" mass="23454">MCLNLWQETAFTFISKRSPFDAPGIFTFMNYSDFTDGIWYPEGGYHEVIIYYDSFLISADMIAQVLKTLMRISKRYGAVYRLSAPVDKILVSEDGVKLTSGETIDADIVVLNPDIARPQFLLGNESRLDSTAAPEGKDAILVYIFTGGFDREDEVEVLERARNYVIDTIEKQYSLEDLKQCIDFELMNTARTCKKYASFKIASIRL</sequence>
<dbReference type="SUPFAM" id="SSF51905">
    <property type="entry name" value="FAD/NAD(P)-binding domain"/>
    <property type="match status" value="1"/>
</dbReference>
<keyword evidence="2" id="KW-1185">Reference proteome</keyword>
<dbReference type="AlphaFoldDB" id="A0AAV5A5D3"/>
<comment type="caution">
    <text evidence="1">The sequence shown here is derived from an EMBL/GenBank/DDBJ whole genome shotgun (WGS) entry which is preliminary data.</text>
</comment>
<dbReference type="PANTHER" id="PTHR43734">
    <property type="entry name" value="PHYTOENE DESATURASE"/>
    <property type="match status" value="1"/>
</dbReference>
<reference evidence="1" key="1">
    <citation type="submission" date="2021-10" db="EMBL/GenBank/DDBJ databases">
        <title>De novo Genome Assembly of Clathrus columnatus (Basidiomycota, Fungi) Using Illumina and Nanopore Sequence Data.</title>
        <authorList>
            <person name="Ogiso-Tanaka E."/>
            <person name="Itagaki H."/>
            <person name="Hosoya T."/>
            <person name="Hosaka K."/>
        </authorList>
    </citation>
    <scope>NUCLEOTIDE SEQUENCE</scope>
    <source>
        <strain evidence="1">MO-923</strain>
    </source>
</reference>
<organism evidence="1 2">
    <name type="scientific">Clathrus columnatus</name>
    <dbReference type="NCBI Taxonomy" id="1419009"/>
    <lineage>
        <taxon>Eukaryota</taxon>
        <taxon>Fungi</taxon>
        <taxon>Dikarya</taxon>
        <taxon>Basidiomycota</taxon>
        <taxon>Agaricomycotina</taxon>
        <taxon>Agaricomycetes</taxon>
        <taxon>Phallomycetidae</taxon>
        <taxon>Phallales</taxon>
        <taxon>Clathraceae</taxon>
        <taxon>Clathrus</taxon>
    </lineage>
</organism>
<accession>A0AAV5A5D3</accession>
<gene>
    <name evidence="1" type="ORF">Clacol_003077</name>
</gene>
<dbReference type="EMBL" id="BPWL01000003">
    <property type="protein sequence ID" value="GJJ08857.1"/>
    <property type="molecule type" value="Genomic_DNA"/>
</dbReference>
<dbReference type="Proteomes" id="UP001050691">
    <property type="component" value="Unassembled WGS sequence"/>
</dbReference>
<evidence type="ECO:0000313" key="1">
    <source>
        <dbReference type="EMBL" id="GJJ08857.1"/>
    </source>
</evidence>
<protein>
    <submittedName>
        <fullName evidence="1">Uncharacterized protein</fullName>
    </submittedName>
</protein>
<evidence type="ECO:0000313" key="2">
    <source>
        <dbReference type="Proteomes" id="UP001050691"/>
    </source>
</evidence>
<proteinExistence type="predicted"/>
<dbReference type="PANTHER" id="PTHR43734:SF1">
    <property type="entry name" value="PHYTOENE DESATURASE"/>
    <property type="match status" value="1"/>
</dbReference>
<name>A0AAV5A5D3_9AGAM</name>